<evidence type="ECO:0000256" key="7">
    <source>
        <dbReference type="ARBA" id="ARBA00022840"/>
    </source>
</evidence>
<evidence type="ECO:0000256" key="5">
    <source>
        <dbReference type="ARBA" id="ARBA00022741"/>
    </source>
</evidence>
<dbReference type="EMBL" id="JBHRXZ010000022">
    <property type="protein sequence ID" value="MFC3608734.1"/>
    <property type="molecule type" value="Genomic_DNA"/>
</dbReference>
<dbReference type="SUPFAM" id="SSF52540">
    <property type="entry name" value="P-loop containing nucleoside triphosphate hydrolases"/>
    <property type="match status" value="1"/>
</dbReference>
<reference evidence="11" key="1">
    <citation type="journal article" date="2019" name="Int. J. Syst. Evol. Microbiol.">
        <title>The Global Catalogue of Microorganisms (GCM) 10K type strain sequencing project: providing services to taxonomists for standard genome sequencing and annotation.</title>
        <authorList>
            <consortium name="The Broad Institute Genomics Platform"/>
            <consortium name="The Broad Institute Genome Sequencing Center for Infectious Disease"/>
            <person name="Wu L."/>
            <person name="Ma J."/>
        </authorList>
    </citation>
    <scope>NUCLEOTIDE SEQUENCE [LARGE SCALE GENOMIC DNA]</scope>
    <source>
        <strain evidence="11">KCTC 42447</strain>
    </source>
</reference>
<keyword evidence="7 9" id="KW-0067">ATP-binding</keyword>
<evidence type="ECO:0000256" key="1">
    <source>
        <dbReference type="ARBA" id="ARBA00004761"/>
    </source>
</evidence>
<evidence type="ECO:0000256" key="9">
    <source>
        <dbReference type="RuleBase" id="RU363066"/>
    </source>
</evidence>
<evidence type="ECO:0000313" key="11">
    <source>
        <dbReference type="Proteomes" id="UP001595630"/>
    </source>
</evidence>
<gene>
    <name evidence="10" type="ORF">ACFOMF_13175</name>
</gene>
<dbReference type="NCBIfam" id="TIGR01313">
    <property type="entry name" value="therm_gnt_kin"/>
    <property type="match status" value="1"/>
</dbReference>
<keyword evidence="5 9" id="KW-0547">Nucleotide-binding</keyword>
<dbReference type="PRINTS" id="PR01100">
    <property type="entry name" value="SHIKIMTKNASE"/>
</dbReference>
<dbReference type="EC" id="2.7.1.12" evidence="3 9"/>
<evidence type="ECO:0000256" key="4">
    <source>
        <dbReference type="ARBA" id="ARBA00022679"/>
    </source>
</evidence>
<dbReference type="InterPro" id="IPR027417">
    <property type="entry name" value="P-loop_NTPase"/>
</dbReference>
<keyword evidence="4 9" id="KW-0808">Transferase</keyword>
<comment type="catalytic activity">
    <reaction evidence="8 9">
        <text>D-gluconate + ATP = 6-phospho-D-gluconate + ADP + H(+)</text>
        <dbReference type="Rhea" id="RHEA:19433"/>
        <dbReference type="ChEBI" id="CHEBI:15378"/>
        <dbReference type="ChEBI" id="CHEBI:18391"/>
        <dbReference type="ChEBI" id="CHEBI:30616"/>
        <dbReference type="ChEBI" id="CHEBI:58759"/>
        <dbReference type="ChEBI" id="CHEBI:456216"/>
        <dbReference type="EC" id="2.7.1.12"/>
    </reaction>
</comment>
<dbReference type="InterPro" id="IPR031322">
    <property type="entry name" value="Shikimate/glucono_kinase"/>
</dbReference>
<dbReference type="CDD" id="cd02021">
    <property type="entry name" value="GntK"/>
    <property type="match status" value="1"/>
</dbReference>
<keyword evidence="6 9" id="KW-0418">Kinase</keyword>
<protein>
    <recommendedName>
        <fullName evidence="3 9">Gluconokinase</fullName>
        <ecNumber evidence="3 9">2.7.1.12</ecNumber>
    </recommendedName>
</protein>
<evidence type="ECO:0000256" key="8">
    <source>
        <dbReference type="ARBA" id="ARBA00048090"/>
    </source>
</evidence>
<comment type="similarity">
    <text evidence="2 9">Belongs to the gluconokinase GntK/GntV family.</text>
</comment>
<dbReference type="Proteomes" id="UP001595630">
    <property type="component" value="Unassembled WGS sequence"/>
</dbReference>
<keyword evidence="11" id="KW-1185">Reference proteome</keyword>
<dbReference type="Pfam" id="PF01202">
    <property type="entry name" value="SKI"/>
    <property type="match status" value="1"/>
</dbReference>
<name>A0ABV7T786_9GAMM</name>
<evidence type="ECO:0000256" key="6">
    <source>
        <dbReference type="ARBA" id="ARBA00022777"/>
    </source>
</evidence>
<comment type="caution">
    <text evidence="10">The sequence shown here is derived from an EMBL/GenBank/DDBJ whole genome shotgun (WGS) entry which is preliminary data.</text>
</comment>
<proteinExistence type="inferred from homology"/>
<evidence type="ECO:0000256" key="3">
    <source>
        <dbReference type="ARBA" id="ARBA00012054"/>
    </source>
</evidence>
<organism evidence="10 11">
    <name type="scientific">Stutzerimonas tarimensis</name>
    <dbReference type="NCBI Taxonomy" id="1507735"/>
    <lineage>
        <taxon>Bacteria</taxon>
        <taxon>Pseudomonadati</taxon>
        <taxon>Pseudomonadota</taxon>
        <taxon>Gammaproteobacteria</taxon>
        <taxon>Pseudomonadales</taxon>
        <taxon>Pseudomonadaceae</taxon>
        <taxon>Stutzerimonas</taxon>
    </lineage>
</organism>
<comment type="pathway">
    <text evidence="1">Carbohydrate acid metabolism.</text>
</comment>
<dbReference type="Gene3D" id="3.40.50.300">
    <property type="entry name" value="P-loop containing nucleotide triphosphate hydrolases"/>
    <property type="match status" value="1"/>
</dbReference>
<dbReference type="RefSeq" id="WP_386365544.1">
    <property type="nucleotide sequence ID" value="NZ_JBHRXZ010000022.1"/>
</dbReference>
<sequence>MIILVMGVSGSGKTTIGEALAARLGWGFSDADGFHSAENKARMAQGIALTDEDRWPWLEAIHQAMKERQREGRDHIFACSALKRVYRELLRENVPEVCMVYLAGSAELLAERLNHRRGHFFAPQLLADQLAVLEPPTADEALIADIRQTPEQIVEHIVSALDIERHS</sequence>
<dbReference type="InterPro" id="IPR006001">
    <property type="entry name" value="Therm_gnt_kin"/>
</dbReference>
<dbReference type="PANTHER" id="PTHR43442:SF3">
    <property type="entry name" value="GLUCONOKINASE-RELATED"/>
    <property type="match status" value="1"/>
</dbReference>
<dbReference type="PANTHER" id="PTHR43442">
    <property type="entry name" value="GLUCONOKINASE-RELATED"/>
    <property type="match status" value="1"/>
</dbReference>
<evidence type="ECO:0000256" key="2">
    <source>
        <dbReference type="ARBA" id="ARBA00008420"/>
    </source>
</evidence>
<evidence type="ECO:0000313" key="10">
    <source>
        <dbReference type="EMBL" id="MFC3608734.1"/>
    </source>
</evidence>
<accession>A0ABV7T786</accession>